<evidence type="ECO:0000313" key="3">
    <source>
        <dbReference type="Proteomes" id="UP001652680"/>
    </source>
</evidence>
<dbReference type="RefSeq" id="XP_016972334.1">
    <property type="nucleotide sequence ID" value="XM_017116845.1"/>
</dbReference>
<feature type="transmembrane region" description="Helical" evidence="1">
    <location>
        <begin position="102"/>
        <end position="120"/>
    </location>
</feature>
<feature type="transmembrane region" description="Helical" evidence="1">
    <location>
        <begin position="126"/>
        <end position="146"/>
    </location>
</feature>
<evidence type="ECO:0000313" key="2">
    <source>
        <dbReference type="EnsemblMetazoa" id="XP_016972334.1"/>
    </source>
</evidence>
<sequence>MSSAENILVNAQICARSSWQTIRRTFQNIPRLKRCFYFFNLKKGCSLIATFEAIMSVTQICSFYHLVNQSIPSAMFPDPFWVTRIDRDGIIKRLFLYHTNHHFRMGLALVTVLNSMILFIGSKWRIYVCLYLWIYISLFTTLMTNIDYTLRNICVKQFLLTLPSITIETYFAMVVGSLISKIQEKYCDCNSDIEVLSSESEEL</sequence>
<keyword evidence="1" id="KW-0472">Membrane</keyword>
<dbReference type="EnsemblMetazoa" id="XM_017116845.1">
    <property type="protein sequence ID" value="XP_016972334.1"/>
    <property type="gene ID" value="LOC108039758"/>
</dbReference>
<feature type="transmembrane region" description="Helical" evidence="1">
    <location>
        <begin position="158"/>
        <end position="179"/>
    </location>
</feature>
<proteinExistence type="predicted"/>
<name>A0A6P4E735_DRORH</name>
<dbReference type="Proteomes" id="UP001652680">
    <property type="component" value="Unassembled WGS sequence"/>
</dbReference>
<accession>A0A6P4E735</accession>
<evidence type="ECO:0000256" key="1">
    <source>
        <dbReference type="SAM" id="Phobius"/>
    </source>
</evidence>
<keyword evidence="1" id="KW-1133">Transmembrane helix</keyword>
<reference evidence="3" key="1">
    <citation type="journal article" date="2021" name="Elife">
        <title>Highly contiguous assemblies of 101 drosophilid genomes.</title>
        <authorList>
            <person name="Kim B.Y."/>
            <person name="Wang J.R."/>
            <person name="Miller D.E."/>
            <person name="Barmina O."/>
            <person name="Delaney E."/>
            <person name="Thompson A."/>
            <person name="Comeault A.A."/>
            <person name="Peede D."/>
            <person name="D'Agostino E.R."/>
            <person name="Pelaez J."/>
            <person name="Aguilar J.M."/>
            <person name="Haji D."/>
            <person name="Matsunaga T."/>
            <person name="Armstrong E.E."/>
            <person name="Zych M."/>
            <person name="Ogawa Y."/>
            <person name="Stamenkovic-Radak M."/>
            <person name="Jelic M."/>
            <person name="Veselinovic M.S."/>
            <person name="Tanaskovic M."/>
            <person name="Eric P."/>
            <person name="Gao J.J."/>
            <person name="Katoh T.K."/>
            <person name="Toda M.J."/>
            <person name="Watabe H."/>
            <person name="Watada M."/>
            <person name="Davis J.S."/>
            <person name="Moyle L.C."/>
            <person name="Manoli G."/>
            <person name="Bertolini E."/>
            <person name="Kostal V."/>
            <person name="Hawley R.S."/>
            <person name="Takahashi A."/>
            <person name="Jones C.D."/>
            <person name="Price D.K."/>
            <person name="Whiteman N."/>
            <person name="Kopp A."/>
            <person name="Matute D.R."/>
            <person name="Petrov D.A."/>
        </authorList>
    </citation>
    <scope>NUCLEOTIDE SEQUENCE [LARGE SCALE GENOMIC DNA]</scope>
</reference>
<reference evidence="4" key="2">
    <citation type="submission" date="2025-04" db="UniProtKB">
        <authorList>
            <consortium name="RefSeq"/>
        </authorList>
    </citation>
    <scope>IDENTIFICATION</scope>
</reference>
<keyword evidence="3" id="KW-1185">Reference proteome</keyword>
<dbReference type="GeneID" id="108039758"/>
<reference evidence="2" key="3">
    <citation type="submission" date="2025-05" db="UniProtKB">
        <authorList>
            <consortium name="EnsemblMetazoa"/>
        </authorList>
    </citation>
    <scope>IDENTIFICATION</scope>
</reference>
<gene>
    <name evidence="4" type="primary">LOC108039758</name>
    <name evidence="2" type="synonym">108039758</name>
</gene>
<keyword evidence="1" id="KW-0812">Transmembrane</keyword>
<dbReference type="AlphaFoldDB" id="A0A6P4E735"/>
<organism evidence="4">
    <name type="scientific">Drosophila rhopaloa</name>
    <name type="common">Fruit fly</name>
    <dbReference type="NCBI Taxonomy" id="1041015"/>
    <lineage>
        <taxon>Eukaryota</taxon>
        <taxon>Metazoa</taxon>
        <taxon>Ecdysozoa</taxon>
        <taxon>Arthropoda</taxon>
        <taxon>Hexapoda</taxon>
        <taxon>Insecta</taxon>
        <taxon>Pterygota</taxon>
        <taxon>Neoptera</taxon>
        <taxon>Endopterygota</taxon>
        <taxon>Diptera</taxon>
        <taxon>Brachycera</taxon>
        <taxon>Muscomorpha</taxon>
        <taxon>Ephydroidea</taxon>
        <taxon>Drosophilidae</taxon>
        <taxon>Drosophila</taxon>
        <taxon>Sophophora</taxon>
    </lineage>
</organism>
<protein>
    <submittedName>
        <fullName evidence="4">Uncharacterized protein LOC108039758</fullName>
    </submittedName>
</protein>
<dbReference type="OrthoDB" id="7862764at2759"/>
<evidence type="ECO:0000313" key="4">
    <source>
        <dbReference type="RefSeq" id="XP_016972334.1"/>
    </source>
</evidence>